<evidence type="ECO:0000313" key="12">
    <source>
        <dbReference type="EMBL" id="MCV7229141.1"/>
    </source>
</evidence>
<evidence type="ECO:0000256" key="2">
    <source>
        <dbReference type="ARBA" id="ARBA00022741"/>
    </source>
</evidence>
<keyword evidence="4 10" id="KW-0378">Hydrolase</keyword>
<comment type="caution">
    <text evidence="12">The sequence shown here is derived from an EMBL/GenBank/DDBJ whole genome shotgun (WGS) entry which is preliminary data.</text>
</comment>
<dbReference type="NCBIfam" id="TIGR01450">
    <property type="entry name" value="recC"/>
    <property type="match status" value="1"/>
</dbReference>
<evidence type="ECO:0000256" key="5">
    <source>
        <dbReference type="ARBA" id="ARBA00022806"/>
    </source>
</evidence>
<proteinExistence type="inferred from homology"/>
<dbReference type="PANTHER" id="PTHR30591:SF1">
    <property type="entry name" value="RECBCD ENZYME SUBUNIT RECC"/>
    <property type="match status" value="1"/>
</dbReference>
<dbReference type="Gene3D" id="3.40.50.300">
    <property type="entry name" value="P-loop containing nucleotide triphosphate hydrolases"/>
    <property type="match status" value="2"/>
</dbReference>
<keyword evidence="1 10" id="KW-0540">Nuclease</keyword>
<evidence type="ECO:0000256" key="6">
    <source>
        <dbReference type="ARBA" id="ARBA00022839"/>
    </source>
</evidence>
<feature type="domain" description="RecC C-terminal" evidence="11">
    <location>
        <begin position="805"/>
        <end position="1029"/>
    </location>
</feature>
<keyword evidence="9 10" id="KW-0234">DNA repair</keyword>
<keyword evidence="2 10" id="KW-0547">Nucleotide-binding</keyword>
<dbReference type="InterPro" id="IPR011335">
    <property type="entry name" value="Restrct_endonuc-II-like"/>
</dbReference>
<dbReference type="Gene3D" id="1.10.10.990">
    <property type="match status" value="1"/>
</dbReference>
<evidence type="ECO:0000256" key="3">
    <source>
        <dbReference type="ARBA" id="ARBA00022763"/>
    </source>
</evidence>
<name>A0ABT3CIV1_9MYCO</name>
<evidence type="ECO:0000256" key="10">
    <source>
        <dbReference type="HAMAP-Rule" id="MF_01486"/>
    </source>
</evidence>
<keyword evidence="8 10" id="KW-0238">DNA-binding</keyword>
<evidence type="ECO:0000256" key="1">
    <source>
        <dbReference type="ARBA" id="ARBA00022722"/>
    </source>
</evidence>
<keyword evidence="13" id="KW-1185">Reference proteome</keyword>
<dbReference type="PIRSF" id="PIRSF000980">
    <property type="entry name" value="RecC"/>
    <property type="match status" value="1"/>
</dbReference>
<keyword evidence="7 10" id="KW-0067">ATP-binding</keyword>
<dbReference type="RefSeq" id="WP_264070344.1">
    <property type="nucleotide sequence ID" value="NZ_JACKTY010000040.1"/>
</dbReference>
<dbReference type="InterPro" id="IPR013986">
    <property type="entry name" value="DExx_box_DNA_helicase_dom_sf"/>
</dbReference>
<gene>
    <name evidence="10 12" type="primary">recC</name>
    <name evidence="12" type="ORF">H7J73_24320</name>
</gene>
<dbReference type="Pfam" id="PF04257">
    <property type="entry name" value="Exonuc_V_gamma"/>
    <property type="match status" value="1"/>
</dbReference>
<dbReference type="Gene3D" id="3.40.50.10930">
    <property type="match status" value="1"/>
</dbReference>
<evidence type="ECO:0000256" key="4">
    <source>
        <dbReference type="ARBA" id="ARBA00022801"/>
    </source>
</evidence>
<dbReference type="Proteomes" id="UP001526201">
    <property type="component" value="Unassembled WGS sequence"/>
</dbReference>
<evidence type="ECO:0000259" key="11">
    <source>
        <dbReference type="Pfam" id="PF17946"/>
    </source>
</evidence>
<evidence type="ECO:0000256" key="7">
    <source>
        <dbReference type="ARBA" id="ARBA00022840"/>
    </source>
</evidence>
<comment type="function">
    <text evidence="10">A helicase/nuclease that prepares dsDNA breaks (DSB) for recombinational DNA repair. Binds to DSBs and unwinds DNA via a highly rapid and processive ATP-dependent bidirectional helicase activity. Unwinds dsDNA until it encounters a Chi (crossover hotspot instigator) sequence from the 3' direction. Cuts ssDNA a few nucleotides 3' to the Chi site. The properties and activities of the enzyme are changed at Chi. The Chi-altered holoenzyme produces a long 3'-ssDNA overhang and facilitates RecA-binding to the ssDNA for homologous DNA recombination and repair. Holoenzyme degrades any linearized DNA that is unable to undergo homologous recombination. In the holoenzyme this subunit recognizes the wild-type Chi sequence, and when added to isolated RecB increases its ATP-dependent helicase processivity.</text>
</comment>
<reference evidence="12 13" key="1">
    <citation type="journal article" date="2022" name="BMC Genomics">
        <title>Comparative genome analysis of mycobacteria focusing on tRNA and non-coding RNA.</title>
        <authorList>
            <person name="Behra P.R.K."/>
            <person name="Pettersson B.M.F."/>
            <person name="Ramesh M."/>
            <person name="Das S."/>
            <person name="Dasgupta S."/>
            <person name="Kirsebom L.A."/>
        </authorList>
    </citation>
    <scope>NUCLEOTIDE SEQUENCE [LARGE SCALE GENOMIC DNA]</scope>
    <source>
        <strain evidence="12 13">DSM 44078</strain>
    </source>
</reference>
<dbReference type="InterPro" id="IPR027417">
    <property type="entry name" value="P-loop_NTPase"/>
</dbReference>
<dbReference type="SUPFAM" id="SSF52980">
    <property type="entry name" value="Restriction endonuclease-like"/>
    <property type="match status" value="1"/>
</dbReference>
<evidence type="ECO:0000313" key="13">
    <source>
        <dbReference type="Proteomes" id="UP001526201"/>
    </source>
</evidence>
<dbReference type="HAMAP" id="MF_01486">
    <property type="entry name" value="RecC"/>
    <property type="match status" value="1"/>
</dbReference>
<evidence type="ECO:0000256" key="8">
    <source>
        <dbReference type="ARBA" id="ARBA00023125"/>
    </source>
</evidence>
<accession>A0ABT3CIV1</accession>
<dbReference type="InterPro" id="IPR006697">
    <property type="entry name" value="RecC"/>
</dbReference>
<organism evidence="12 13">
    <name type="scientific">Mycolicibacterium komossense</name>
    <dbReference type="NCBI Taxonomy" id="1779"/>
    <lineage>
        <taxon>Bacteria</taxon>
        <taxon>Bacillati</taxon>
        <taxon>Actinomycetota</taxon>
        <taxon>Actinomycetes</taxon>
        <taxon>Mycobacteriales</taxon>
        <taxon>Mycobacteriaceae</taxon>
        <taxon>Mycolicibacterium</taxon>
    </lineage>
</organism>
<dbReference type="Gene3D" id="1.10.10.160">
    <property type="match status" value="1"/>
</dbReference>
<dbReference type="SUPFAM" id="SSF52540">
    <property type="entry name" value="P-loop containing nucleoside triphosphate hydrolases"/>
    <property type="match status" value="2"/>
</dbReference>
<keyword evidence="5 10" id="KW-0347">Helicase</keyword>
<dbReference type="PANTHER" id="PTHR30591">
    <property type="entry name" value="RECBCD ENZYME SUBUNIT RECC"/>
    <property type="match status" value="1"/>
</dbReference>
<dbReference type="EMBL" id="JACKTY010000040">
    <property type="protein sequence ID" value="MCV7229141.1"/>
    <property type="molecule type" value="Genomic_DNA"/>
</dbReference>
<keyword evidence="6 10" id="KW-0269">Exonuclease</keyword>
<comment type="miscellaneous">
    <text evidence="10">In the RecBCD complex, RecB has a slow 3'-5' helicase, an exonuclease activity and loads RecA onto ssDNA, RecD has a fast 5'-3' helicase activity, while RecC stimulates the ATPase and processivity of the RecB helicase and contributes to recognition of the Chi site.</text>
</comment>
<dbReference type="GO" id="GO:0008854">
    <property type="term" value="F:exodeoxyribonuclease V activity"/>
    <property type="evidence" value="ECO:0007669"/>
    <property type="project" value="UniProtKB-EC"/>
</dbReference>
<comment type="subunit">
    <text evidence="10">Heterotrimer of RecB, RecC and RecD. All subunits contribute to DNA-binding.</text>
</comment>
<evidence type="ECO:0000256" key="9">
    <source>
        <dbReference type="ARBA" id="ARBA00023204"/>
    </source>
</evidence>
<keyword evidence="3 10" id="KW-0227">DNA damage</keyword>
<comment type="similarity">
    <text evidence="10">Belongs to the RecC family.</text>
</comment>
<dbReference type="Pfam" id="PF17946">
    <property type="entry name" value="RecC_C"/>
    <property type="match status" value="1"/>
</dbReference>
<sequence>MAFHVHRAERTDLLADGLAALLATPLADPFAEELVLVPARGVERWLSQRLSHVLGRGATGGADGVCAGVAFRSPGSLIAELTMSRGTDGAEDPWSPDALVWPVLDVVDDSLDEPWCTTLAAHLGHFDTGEEAVLRQGRRFATARRIAGLFASYAVQRPQLLADWSAGAATDGAGGDLDPDLGWQPHLWRAVSTRLAVDTPAERHAKTVDRLLAGPTDLPARLSLFGHTRLSSTDIGLLEALSAHHDLHVWLPHSSDRLWRCLPGQAGPIPRAEDGDRQHVGHPLLATLGRDLRELRRSLPTSGVLDEYVGGAPARPDSLLGWLQTDIGADTVRPAGRRLVPDDRSVQVHSGHGPVRQIDVLREVLLGLLADDPSLEPRDILVMCPDIETYAPLIVAGFGLGDVVGEQHPAHRLRVRLADRSLVQTNPLLGVAAQVLALADGRATASQVLNLAEAAPVRARFGFTDDDLEALTGWVRDAGIRWGIDNAHRARYQLDTYVQNTWRFGLDRVLSGVAMSDDAQAWLDATLPLDDVGSNKVELAGRVAEYVDRLTAVIDALSGTRPLRDWIDTLRDGVGLLTRADGPDGWQTAQLYREFADTIERAGAHGDMPMRLNDIRALLNRQLAGRPTRANFRTGTLTVCTMVPMRSIPHRVVCLVGLDDGVFPRLDAVDGDDVLARRPMTGERDIRSEDRQLLLDAVMSATDKLVITYTGADEYSGHRRPPAVPLAELLDALDQTTEAPVRPEILVEHPLQPFDIRNVTPGALGVPAPFTFDPTVLTAARAAAGELREPQAFPQGPLLVRPAGDIALADLIAFVKNPVRHFFRMVDMALPRDVEGIDDAMPIELDGLARWQVGEQMLGDLRRGKDRRWVLDAEWRRGTMPPGQLGWRQAKAIRDGAEELANAEAPYRDSAPRAVDIDIDLGGDRRLTGTVTPVYGDRVVSVTFSRLDGRHLLDPWVRLLALAVTEPGLDWSAVCIGRDGDEPALTRTLGLPTGGAAVVLRDLIALYDAGCAEPIPLPVKTSYTWASTRLRGRDPEVPARRTWTSKYGGDNSEPAHVRVWGGPPAPFEALLIPPRAGEEVAGEDTRLGAFAARLWLPLLRAEKRAR</sequence>
<dbReference type="InterPro" id="IPR041500">
    <property type="entry name" value="RecC_C"/>
</dbReference>
<protein>
    <recommendedName>
        <fullName evidence="10">RecBCD enzyme subunit RecC</fullName>
    </recommendedName>
    <alternativeName>
        <fullName evidence="10">Exonuclease V subunit RecC</fullName>
        <shortName evidence="10">ExoV subunit RecC</shortName>
    </alternativeName>
    <alternativeName>
        <fullName evidence="10">Helicase/nuclease RecBCD subunit RecC</fullName>
    </alternativeName>
</protein>